<dbReference type="InterPro" id="IPR001789">
    <property type="entry name" value="Sig_transdc_resp-reg_receiver"/>
</dbReference>
<proteinExistence type="inferred from homology"/>
<evidence type="ECO:0000256" key="7">
    <source>
        <dbReference type="ARBA" id="ARBA00022777"/>
    </source>
</evidence>
<accession>A0A1M4ZBB1</accession>
<organism evidence="14 15">
    <name type="scientific">Lactonifactor longoviformis DSM 17459</name>
    <dbReference type="NCBI Taxonomy" id="1122155"/>
    <lineage>
        <taxon>Bacteria</taxon>
        <taxon>Bacillati</taxon>
        <taxon>Bacillota</taxon>
        <taxon>Clostridia</taxon>
        <taxon>Eubacteriales</taxon>
        <taxon>Clostridiaceae</taxon>
        <taxon>Lactonifactor</taxon>
    </lineage>
</organism>
<protein>
    <recommendedName>
        <fullName evidence="10">Circadian input-output histidine kinase CikA</fullName>
        <ecNumber evidence="3">2.7.13.3</ecNumber>
    </recommendedName>
    <alternativeName>
        <fullName evidence="4">Stage 0 sporulation protein A homolog</fullName>
    </alternativeName>
</protein>
<dbReference type="PANTHER" id="PTHR43047">
    <property type="entry name" value="TWO-COMPONENT HISTIDINE PROTEIN KINASE"/>
    <property type="match status" value="1"/>
</dbReference>
<dbReference type="CDD" id="cd17546">
    <property type="entry name" value="REC_hyHK_CKI1_RcsC-like"/>
    <property type="match status" value="1"/>
</dbReference>
<dbReference type="GO" id="GO:0009927">
    <property type="term" value="F:histidine phosphotransfer kinase activity"/>
    <property type="evidence" value="ECO:0007669"/>
    <property type="project" value="TreeGrafter"/>
</dbReference>
<name>A0A1M4ZBB1_9CLOT</name>
<dbReference type="EC" id="2.7.13.3" evidence="3"/>
<evidence type="ECO:0000256" key="10">
    <source>
        <dbReference type="ARBA" id="ARBA00074306"/>
    </source>
</evidence>
<dbReference type="InterPro" id="IPR011006">
    <property type="entry name" value="CheY-like_superfamily"/>
</dbReference>
<dbReference type="InterPro" id="IPR003661">
    <property type="entry name" value="HisK_dim/P_dom"/>
</dbReference>
<gene>
    <name evidence="14" type="ORF">SAMN02745158_02709</name>
</gene>
<dbReference type="SUPFAM" id="SSF54427">
    <property type="entry name" value="NTF2-like"/>
    <property type="match status" value="1"/>
</dbReference>
<evidence type="ECO:0000256" key="1">
    <source>
        <dbReference type="ARBA" id="ARBA00000085"/>
    </source>
</evidence>
<dbReference type="PROSITE" id="PS50110">
    <property type="entry name" value="RESPONSE_REGULATORY"/>
    <property type="match status" value="1"/>
</dbReference>
<dbReference type="GO" id="GO:0000155">
    <property type="term" value="F:phosphorelay sensor kinase activity"/>
    <property type="evidence" value="ECO:0007669"/>
    <property type="project" value="InterPro"/>
</dbReference>
<dbReference type="AlphaFoldDB" id="A0A1M4ZBB1"/>
<sequence length="664" mass="75672">MKEYPLSEVEAFACEILNKYYCEYDVEFLNSTFAEDIVWIGAGERQKAEGKEAVTAHFSQKKRDMAPWDVSYEIYETRKLGADCYLCEGSSRIRSCKRTEMLLDNQQRFTFIFRDNGEKLETIHIHNLMPYPGGQEAVQAAIFKVYPLILKLNLTQDTYRCFSEDEEQFIEKTEGVYSELYRSSLQSIHPDHRATYASVLAREKLLERFTRGEREVYLEFQQEGTDGEYFWRSVCVIPMENPFSRDVMAMELVKVLDTQKEKQEEQEQLLRGALQSANASSLAKSDFLSRISHDIRTSMNGIVGMSAIGQRNLTKPDTVLECFQKIDASSKYLFDILNDILDVSKLETGKMELISQGFSLQILLEEVNHIISPQAKERKLIYEEYKKGLEAEYYVGDAARIKQILINLLTNSLKFTPAGGKIVMSVRQEEGNYAPASLEFCICDTGIGISEEFLQRIFQPFEREIPGVIRDNPGSGLGLSIAYSLVHLMGGTIEADSKKGVGTQITVKLPLLPVLEEETLYGKSSNSCWEEEESEDFDFYGYRVLLAEDNELNREIACTLLEMNGIEVEIAENGQEAVDMFSENPPGYYMAILMDIRMPVMDGLESTCTIRALDRVDAQTIPIIAMTANAFQEDEEEARKIGMDGYLVKPLEVDAIFRELRHYV</sequence>
<comment type="similarity">
    <text evidence="2">In the N-terminal section; belongs to the phytochrome family.</text>
</comment>
<dbReference type="PANTHER" id="PTHR43047:SF72">
    <property type="entry name" value="OSMOSENSING HISTIDINE PROTEIN KINASE SLN1"/>
    <property type="match status" value="1"/>
</dbReference>
<dbReference type="Gene3D" id="3.30.565.10">
    <property type="entry name" value="Histidine kinase-like ATPase, C-terminal domain"/>
    <property type="match status" value="1"/>
</dbReference>
<evidence type="ECO:0000313" key="15">
    <source>
        <dbReference type="Proteomes" id="UP000184245"/>
    </source>
</evidence>
<dbReference type="InterPro" id="IPR005467">
    <property type="entry name" value="His_kinase_dom"/>
</dbReference>
<dbReference type="CDD" id="cd16922">
    <property type="entry name" value="HATPase_EvgS-ArcB-TorS-like"/>
    <property type="match status" value="1"/>
</dbReference>
<dbReference type="SMART" id="SM00448">
    <property type="entry name" value="REC"/>
    <property type="match status" value="1"/>
</dbReference>
<keyword evidence="5 11" id="KW-0597">Phosphoprotein</keyword>
<evidence type="ECO:0000256" key="3">
    <source>
        <dbReference type="ARBA" id="ARBA00012438"/>
    </source>
</evidence>
<feature type="domain" description="Response regulatory" evidence="13">
    <location>
        <begin position="543"/>
        <end position="664"/>
    </location>
</feature>
<evidence type="ECO:0000259" key="13">
    <source>
        <dbReference type="PROSITE" id="PS50110"/>
    </source>
</evidence>
<evidence type="ECO:0000256" key="8">
    <source>
        <dbReference type="ARBA" id="ARBA00023012"/>
    </source>
</evidence>
<dbReference type="Proteomes" id="UP000184245">
    <property type="component" value="Unassembled WGS sequence"/>
</dbReference>
<evidence type="ECO:0000256" key="6">
    <source>
        <dbReference type="ARBA" id="ARBA00022679"/>
    </source>
</evidence>
<dbReference type="Pfam" id="PF00072">
    <property type="entry name" value="Response_reg"/>
    <property type="match status" value="1"/>
</dbReference>
<dbReference type="SUPFAM" id="SSF55874">
    <property type="entry name" value="ATPase domain of HSP90 chaperone/DNA topoisomerase II/histidine kinase"/>
    <property type="match status" value="1"/>
</dbReference>
<dbReference type="EMBL" id="FQVI01000014">
    <property type="protein sequence ID" value="SHF15330.1"/>
    <property type="molecule type" value="Genomic_DNA"/>
</dbReference>
<dbReference type="Gene3D" id="3.10.450.50">
    <property type="match status" value="1"/>
</dbReference>
<dbReference type="GO" id="GO:0005886">
    <property type="term" value="C:plasma membrane"/>
    <property type="evidence" value="ECO:0007669"/>
    <property type="project" value="TreeGrafter"/>
</dbReference>
<dbReference type="InterPro" id="IPR036890">
    <property type="entry name" value="HATPase_C_sf"/>
</dbReference>
<evidence type="ECO:0000256" key="9">
    <source>
        <dbReference type="ARBA" id="ARBA00024867"/>
    </source>
</evidence>
<dbReference type="SUPFAM" id="SSF52172">
    <property type="entry name" value="CheY-like"/>
    <property type="match status" value="1"/>
</dbReference>
<dbReference type="Gene3D" id="3.40.50.2300">
    <property type="match status" value="1"/>
</dbReference>
<dbReference type="InterPro" id="IPR004358">
    <property type="entry name" value="Sig_transdc_His_kin-like_C"/>
</dbReference>
<evidence type="ECO:0000256" key="11">
    <source>
        <dbReference type="PROSITE-ProRule" id="PRU00169"/>
    </source>
</evidence>
<evidence type="ECO:0000256" key="4">
    <source>
        <dbReference type="ARBA" id="ARBA00018672"/>
    </source>
</evidence>
<dbReference type="Pfam" id="PF00512">
    <property type="entry name" value="HisKA"/>
    <property type="match status" value="1"/>
</dbReference>
<reference evidence="14 15" key="1">
    <citation type="submission" date="2016-11" db="EMBL/GenBank/DDBJ databases">
        <authorList>
            <person name="Jaros S."/>
            <person name="Januszkiewicz K."/>
            <person name="Wedrychowicz H."/>
        </authorList>
    </citation>
    <scope>NUCLEOTIDE SEQUENCE [LARGE SCALE GENOMIC DNA]</scope>
    <source>
        <strain evidence="14 15">DSM 17459</strain>
    </source>
</reference>
<dbReference type="OrthoDB" id="9790669at2"/>
<dbReference type="InterPro" id="IPR036097">
    <property type="entry name" value="HisK_dim/P_sf"/>
</dbReference>
<comment type="function">
    <text evidence="9">May play the central regulatory role in sporulation. It may be an element of the effector pathway responsible for the activation of sporulation genes in response to nutritional stress. Spo0A may act in concert with spo0H (a sigma factor) to control the expression of some genes that are critical to the sporulation process.</text>
</comment>
<dbReference type="PROSITE" id="PS50109">
    <property type="entry name" value="HIS_KIN"/>
    <property type="match status" value="1"/>
</dbReference>
<keyword evidence="15" id="KW-1185">Reference proteome</keyword>
<dbReference type="SMART" id="SM00388">
    <property type="entry name" value="HisKA"/>
    <property type="match status" value="1"/>
</dbReference>
<dbReference type="FunFam" id="3.30.565.10:FF:000010">
    <property type="entry name" value="Sensor histidine kinase RcsC"/>
    <property type="match status" value="1"/>
</dbReference>
<dbReference type="STRING" id="1122155.SAMN02745158_02709"/>
<feature type="domain" description="Histidine kinase" evidence="12">
    <location>
        <begin position="290"/>
        <end position="513"/>
    </location>
</feature>
<keyword evidence="6" id="KW-0808">Transferase</keyword>
<dbReference type="InterPro" id="IPR032710">
    <property type="entry name" value="NTF2-like_dom_sf"/>
</dbReference>
<evidence type="ECO:0000259" key="12">
    <source>
        <dbReference type="PROSITE" id="PS50109"/>
    </source>
</evidence>
<evidence type="ECO:0000256" key="2">
    <source>
        <dbReference type="ARBA" id="ARBA00006402"/>
    </source>
</evidence>
<keyword evidence="8" id="KW-0902">Two-component regulatory system</keyword>
<dbReference type="RefSeq" id="WP_072852605.1">
    <property type="nucleotide sequence ID" value="NZ_FQVI01000014.1"/>
</dbReference>
<dbReference type="SUPFAM" id="SSF47384">
    <property type="entry name" value="Homodimeric domain of signal transducing histidine kinase"/>
    <property type="match status" value="1"/>
</dbReference>
<dbReference type="SMART" id="SM00387">
    <property type="entry name" value="HATPase_c"/>
    <property type="match status" value="1"/>
</dbReference>
<dbReference type="InterPro" id="IPR003594">
    <property type="entry name" value="HATPase_dom"/>
</dbReference>
<keyword evidence="7 14" id="KW-0418">Kinase</keyword>
<dbReference type="Gene3D" id="1.10.287.130">
    <property type="match status" value="1"/>
</dbReference>
<evidence type="ECO:0000256" key="5">
    <source>
        <dbReference type="ARBA" id="ARBA00022553"/>
    </source>
</evidence>
<comment type="catalytic activity">
    <reaction evidence="1">
        <text>ATP + protein L-histidine = ADP + protein N-phospho-L-histidine.</text>
        <dbReference type="EC" id="2.7.13.3"/>
    </reaction>
</comment>
<dbReference type="CDD" id="cd00082">
    <property type="entry name" value="HisKA"/>
    <property type="match status" value="1"/>
</dbReference>
<dbReference type="PRINTS" id="PR00344">
    <property type="entry name" value="BCTRLSENSOR"/>
</dbReference>
<dbReference type="Pfam" id="PF02518">
    <property type="entry name" value="HATPase_c"/>
    <property type="match status" value="1"/>
</dbReference>
<evidence type="ECO:0000313" key="14">
    <source>
        <dbReference type="EMBL" id="SHF15330.1"/>
    </source>
</evidence>
<feature type="modified residue" description="4-aspartylphosphate" evidence="11">
    <location>
        <position position="595"/>
    </location>
</feature>